<gene>
    <name evidence="1" type="ORF">MNEG_9423</name>
</gene>
<evidence type="ECO:0000313" key="1">
    <source>
        <dbReference type="EMBL" id="KIY98538.1"/>
    </source>
</evidence>
<reference evidence="1 2" key="1">
    <citation type="journal article" date="2013" name="BMC Genomics">
        <title>Reconstruction of the lipid metabolism for the microalga Monoraphidium neglectum from its genome sequence reveals characteristics suitable for biofuel production.</title>
        <authorList>
            <person name="Bogen C."/>
            <person name="Al-Dilaimi A."/>
            <person name="Albersmeier A."/>
            <person name="Wichmann J."/>
            <person name="Grundmann M."/>
            <person name="Rupp O."/>
            <person name="Lauersen K.J."/>
            <person name="Blifernez-Klassen O."/>
            <person name="Kalinowski J."/>
            <person name="Goesmann A."/>
            <person name="Mussgnug J.H."/>
            <person name="Kruse O."/>
        </authorList>
    </citation>
    <scope>NUCLEOTIDE SEQUENCE [LARGE SCALE GENOMIC DNA]</scope>
    <source>
        <strain evidence="1 2">SAG 48.87</strain>
    </source>
</reference>
<dbReference type="OrthoDB" id="10251371at2759"/>
<name>A0A0D2KSM6_9CHLO</name>
<dbReference type="AlphaFoldDB" id="A0A0D2KSM6"/>
<dbReference type="RefSeq" id="XP_013897558.1">
    <property type="nucleotide sequence ID" value="XM_014042104.1"/>
</dbReference>
<evidence type="ECO:0000313" key="2">
    <source>
        <dbReference type="Proteomes" id="UP000054498"/>
    </source>
</evidence>
<dbReference type="Proteomes" id="UP000054498">
    <property type="component" value="Unassembled WGS sequence"/>
</dbReference>
<dbReference type="Gene3D" id="1.20.58.70">
    <property type="match status" value="1"/>
</dbReference>
<dbReference type="STRING" id="145388.A0A0D2KSM6"/>
<dbReference type="GeneID" id="25742298"/>
<proteinExistence type="predicted"/>
<dbReference type="EMBL" id="KK102149">
    <property type="protein sequence ID" value="KIY98538.1"/>
    <property type="molecule type" value="Genomic_DNA"/>
</dbReference>
<sequence length="100" mass="10880">MGVLRERIAKLREYHGKALLVSFDDGGGGAGAQVDAVTREVQLSFRRLDGEIRAMQQAGGREEDAAVRLQVQRQLAQALFKLSVEFSSPKAAAEAQRLLA</sequence>
<organism evidence="1 2">
    <name type="scientific">Monoraphidium neglectum</name>
    <dbReference type="NCBI Taxonomy" id="145388"/>
    <lineage>
        <taxon>Eukaryota</taxon>
        <taxon>Viridiplantae</taxon>
        <taxon>Chlorophyta</taxon>
        <taxon>core chlorophytes</taxon>
        <taxon>Chlorophyceae</taxon>
        <taxon>CS clade</taxon>
        <taxon>Sphaeropleales</taxon>
        <taxon>Selenastraceae</taxon>
        <taxon>Monoraphidium</taxon>
    </lineage>
</organism>
<protein>
    <submittedName>
        <fullName evidence="1">Qa-SNARE protein, Tlg2/Syntaxin16-family</fullName>
    </submittedName>
</protein>
<dbReference type="KEGG" id="mng:MNEG_9423"/>
<keyword evidence="2" id="KW-1185">Reference proteome</keyword>
<accession>A0A0D2KSM6</accession>